<dbReference type="Proteomes" id="UP000324222">
    <property type="component" value="Unassembled WGS sequence"/>
</dbReference>
<feature type="region of interest" description="Disordered" evidence="1">
    <location>
        <begin position="73"/>
        <end position="109"/>
    </location>
</feature>
<keyword evidence="3" id="KW-1185">Reference proteome</keyword>
<evidence type="ECO:0000313" key="2">
    <source>
        <dbReference type="EMBL" id="MPC27097.1"/>
    </source>
</evidence>
<organism evidence="2 3">
    <name type="scientific">Portunus trituberculatus</name>
    <name type="common">Swimming crab</name>
    <name type="synonym">Neptunus trituberculatus</name>
    <dbReference type="NCBI Taxonomy" id="210409"/>
    <lineage>
        <taxon>Eukaryota</taxon>
        <taxon>Metazoa</taxon>
        <taxon>Ecdysozoa</taxon>
        <taxon>Arthropoda</taxon>
        <taxon>Crustacea</taxon>
        <taxon>Multicrustacea</taxon>
        <taxon>Malacostraca</taxon>
        <taxon>Eumalacostraca</taxon>
        <taxon>Eucarida</taxon>
        <taxon>Decapoda</taxon>
        <taxon>Pleocyemata</taxon>
        <taxon>Brachyura</taxon>
        <taxon>Eubrachyura</taxon>
        <taxon>Portunoidea</taxon>
        <taxon>Portunidae</taxon>
        <taxon>Portuninae</taxon>
        <taxon>Portunus</taxon>
    </lineage>
</organism>
<protein>
    <submittedName>
        <fullName evidence="2">Uncharacterized protein</fullName>
    </submittedName>
</protein>
<evidence type="ECO:0000313" key="3">
    <source>
        <dbReference type="Proteomes" id="UP000324222"/>
    </source>
</evidence>
<dbReference type="AlphaFoldDB" id="A0A5B7E187"/>
<reference evidence="2 3" key="1">
    <citation type="submission" date="2019-05" db="EMBL/GenBank/DDBJ databases">
        <title>Another draft genome of Portunus trituberculatus and its Hox gene families provides insights of decapod evolution.</title>
        <authorList>
            <person name="Jeong J.-H."/>
            <person name="Song I."/>
            <person name="Kim S."/>
            <person name="Choi T."/>
            <person name="Kim D."/>
            <person name="Ryu S."/>
            <person name="Kim W."/>
        </authorList>
    </citation>
    <scope>NUCLEOTIDE SEQUENCE [LARGE SCALE GENOMIC DNA]</scope>
    <source>
        <tissue evidence="2">Muscle</tissue>
    </source>
</reference>
<name>A0A5B7E187_PORTR</name>
<feature type="compositionally biased region" description="Polar residues" evidence="1">
    <location>
        <begin position="98"/>
        <end position="109"/>
    </location>
</feature>
<evidence type="ECO:0000256" key="1">
    <source>
        <dbReference type="SAM" id="MobiDB-lite"/>
    </source>
</evidence>
<accession>A0A5B7E187</accession>
<gene>
    <name evidence="2" type="ORF">E2C01_020254</name>
</gene>
<proteinExistence type="predicted"/>
<dbReference type="EMBL" id="VSRR010001691">
    <property type="protein sequence ID" value="MPC27097.1"/>
    <property type="molecule type" value="Genomic_DNA"/>
</dbReference>
<sequence>MTPVKCRQVYTTGHEAGSITPRYRSTSHHYLVTGWREQTDWREDQPAASFRRGPHLLPDLPSTVAVTAGRLATLPCRHPPPPPSLSDSQPRLAPPPNTHRTPPSVSFSR</sequence>
<comment type="caution">
    <text evidence="2">The sequence shown here is derived from an EMBL/GenBank/DDBJ whole genome shotgun (WGS) entry which is preliminary data.</text>
</comment>